<dbReference type="RefSeq" id="WP_072881985.1">
    <property type="nucleotide sequence ID" value="NZ_FQVT01000027.1"/>
</dbReference>
<gene>
    <name evidence="1" type="ORF">SAMN05444483_1279</name>
</gene>
<dbReference type="OrthoDB" id="1378735at2"/>
<reference evidence="2" key="1">
    <citation type="submission" date="2016-11" db="EMBL/GenBank/DDBJ databases">
        <authorList>
            <person name="Varghese N."/>
            <person name="Submissions S."/>
        </authorList>
    </citation>
    <scope>NUCLEOTIDE SEQUENCE [LARGE SCALE GENOMIC DNA]</scope>
    <source>
        <strain evidence="2">DSM 24579</strain>
    </source>
</reference>
<dbReference type="Proteomes" id="UP000183945">
    <property type="component" value="Unassembled WGS sequence"/>
</dbReference>
<evidence type="ECO:0000313" key="2">
    <source>
        <dbReference type="Proteomes" id="UP000183945"/>
    </source>
</evidence>
<keyword evidence="2" id="KW-1185">Reference proteome</keyword>
<dbReference type="STRING" id="1073325.SAMN05444483_1279"/>
<dbReference type="EMBL" id="FQVT01000027">
    <property type="protein sequence ID" value="SHG75120.1"/>
    <property type="molecule type" value="Genomic_DNA"/>
</dbReference>
<dbReference type="AlphaFoldDB" id="A0A1M5MCS9"/>
<accession>A0A1M5MCS9</accession>
<organism evidence="1 2">
    <name type="scientific">Salegentibacter echinorum</name>
    <dbReference type="NCBI Taxonomy" id="1073325"/>
    <lineage>
        <taxon>Bacteria</taxon>
        <taxon>Pseudomonadati</taxon>
        <taxon>Bacteroidota</taxon>
        <taxon>Flavobacteriia</taxon>
        <taxon>Flavobacteriales</taxon>
        <taxon>Flavobacteriaceae</taxon>
        <taxon>Salegentibacter</taxon>
    </lineage>
</organism>
<evidence type="ECO:0000313" key="1">
    <source>
        <dbReference type="EMBL" id="SHG75120.1"/>
    </source>
</evidence>
<sequence>MAAIKVLSLLLILCPILSFGQKSIYPKDTIYIRYNEDIHSKKIQNHPQMGKNLYFKNIGVYYSYSEKADTLCIEKLRDYHFSDLEEIRKKEIEWVDKKYKNQKYKPYTGSKNAVFQTYVIEIISEKKIVKYPVIWRNERI</sequence>
<name>A0A1M5MCS9_SALEC</name>
<protein>
    <submittedName>
        <fullName evidence="1">Uncharacterized protein</fullName>
    </submittedName>
</protein>
<proteinExistence type="predicted"/>